<evidence type="ECO:0000313" key="8">
    <source>
        <dbReference type="Proteomes" id="UP000193801"/>
    </source>
</evidence>
<name>A0ABX3VRT2_9MYCO</name>
<evidence type="ECO:0000259" key="5">
    <source>
        <dbReference type="Pfam" id="PF07992"/>
    </source>
</evidence>
<dbReference type="PRINTS" id="PR00368">
    <property type="entry name" value="FADPNR"/>
</dbReference>
<dbReference type="PRINTS" id="PR00411">
    <property type="entry name" value="PNDRDTASEI"/>
</dbReference>
<keyword evidence="2" id="KW-0285">Flavoprotein</keyword>
<keyword evidence="4" id="KW-0560">Oxidoreductase</keyword>
<evidence type="ECO:0000313" key="7">
    <source>
        <dbReference type="EMBL" id="ORW32734.1"/>
    </source>
</evidence>
<dbReference type="Proteomes" id="UP000193801">
    <property type="component" value="Unassembled WGS sequence"/>
</dbReference>
<reference evidence="7 8" key="1">
    <citation type="journal article" date="2015" name="Emerg. Microbes Infect.">
        <title>Characterization of 17 strains belonging to the Mycobacterium simiae complex and description of Mycobacterium paraense sp. nov.</title>
        <authorList>
            <person name="Fusco da Costa A.R."/>
            <person name="Fedrizzi T."/>
            <person name="Lopes M.L."/>
            <person name="Pecorari M."/>
            <person name="Oliveira da Costa W.L."/>
            <person name="Giacobazzi E."/>
            <person name="da Costa Bahia J.R."/>
            <person name="De Sanctis V."/>
            <person name="Batista Lima K.V."/>
            <person name="Bertorelli R."/>
            <person name="Grottola A."/>
            <person name="Fabio A."/>
            <person name="Mariottini A."/>
            <person name="Ferretti P."/>
            <person name="Di Leva F."/>
            <person name="Fregni Serpini G."/>
            <person name="Tagliazucchi S."/>
            <person name="Rumpianesi F."/>
            <person name="Jousson O."/>
            <person name="Segata N."/>
            <person name="Tortoli E."/>
        </authorList>
    </citation>
    <scope>NUCLEOTIDE SEQUENCE [LARGE SCALE GENOMIC DNA]</scope>
    <source>
        <strain evidence="7 8">FI-07156</strain>
    </source>
</reference>
<dbReference type="PANTHER" id="PTHR43557:SF2">
    <property type="entry name" value="RIESKE DOMAIN-CONTAINING PROTEIN-RELATED"/>
    <property type="match status" value="1"/>
</dbReference>
<comment type="cofactor">
    <cofactor evidence="1">
        <name>FAD</name>
        <dbReference type="ChEBI" id="CHEBI:57692"/>
    </cofactor>
</comment>
<dbReference type="InterPro" id="IPR016156">
    <property type="entry name" value="FAD/NAD-linked_Rdtase_dimer_sf"/>
</dbReference>
<evidence type="ECO:0000259" key="6">
    <source>
        <dbReference type="Pfam" id="PF14759"/>
    </source>
</evidence>
<feature type="domain" description="FAD/NAD(P)-binding" evidence="5">
    <location>
        <begin position="6"/>
        <end position="304"/>
    </location>
</feature>
<dbReference type="SUPFAM" id="SSF55424">
    <property type="entry name" value="FAD/NAD-linked reductases, dimerisation (C-terminal) domain"/>
    <property type="match status" value="1"/>
</dbReference>
<evidence type="ECO:0000256" key="2">
    <source>
        <dbReference type="ARBA" id="ARBA00022630"/>
    </source>
</evidence>
<dbReference type="EMBL" id="LQPK01000006">
    <property type="protein sequence ID" value="ORW32734.1"/>
    <property type="molecule type" value="Genomic_DNA"/>
</dbReference>
<organism evidence="7 8">
    <name type="scientific">Mycobacterium paraense</name>
    <dbReference type="NCBI Taxonomy" id="767916"/>
    <lineage>
        <taxon>Bacteria</taxon>
        <taxon>Bacillati</taxon>
        <taxon>Actinomycetota</taxon>
        <taxon>Actinomycetes</taxon>
        <taxon>Mycobacteriales</taxon>
        <taxon>Mycobacteriaceae</taxon>
        <taxon>Mycobacterium</taxon>
        <taxon>Mycobacterium simiae complex</taxon>
    </lineage>
</organism>
<dbReference type="InterPro" id="IPR050446">
    <property type="entry name" value="FAD-oxidoreductase/Apoptosis"/>
</dbReference>
<dbReference type="Pfam" id="PF14759">
    <property type="entry name" value="Reductase_C"/>
    <property type="match status" value="1"/>
</dbReference>
<feature type="domain" description="Reductase C-terminal" evidence="6">
    <location>
        <begin position="323"/>
        <end position="405"/>
    </location>
</feature>
<dbReference type="Gene3D" id="3.30.390.30">
    <property type="match status" value="1"/>
</dbReference>
<dbReference type="InterPro" id="IPR036188">
    <property type="entry name" value="FAD/NAD-bd_sf"/>
</dbReference>
<keyword evidence="3" id="KW-0274">FAD</keyword>
<proteinExistence type="predicted"/>
<dbReference type="Gene3D" id="3.50.50.60">
    <property type="entry name" value="FAD/NAD(P)-binding domain"/>
    <property type="match status" value="2"/>
</dbReference>
<dbReference type="SUPFAM" id="SSF51905">
    <property type="entry name" value="FAD/NAD(P)-binding domain"/>
    <property type="match status" value="1"/>
</dbReference>
<dbReference type="InterPro" id="IPR028202">
    <property type="entry name" value="Reductase_C"/>
</dbReference>
<evidence type="ECO:0000256" key="4">
    <source>
        <dbReference type="ARBA" id="ARBA00023002"/>
    </source>
</evidence>
<protein>
    <recommendedName>
        <fullName evidence="9">Pyridine nucleotide-disulfide oxidoreductase</fullName>
    </recommendedName>
</protein>
<evidence type="ECO:0000256" key="3">
    <source>
        <dbReference type="ARBA" id="ARBA00022827"/>
    </source>
</evidence>
<dbReference type="RefSeq" id="WP_085093556.1">
    <property type="nucleotide sequence ID" value="NZ_LQPK01000006.1"/>
</dbReference>
<dbReference type="PANTHER" id="PTHR43557">
    <property type="entry name" value="APOPTOSIS-INDUCING FACTOR 1"/>
    <property type="match status" value="1"/>
</dbReference>
<evidence type="ECO:0000256" key="1">
    <source>
        <dbReference type="ARBA" id="ARBA00001974"/>
    </source>
</evidence>
<dbReference type="InterPro" id="IPR023753">
    <property type="entry name" value="FAD/NAD-binding_dom"/>
</dbReference>
<accession>A0ABX3VRT2</accession>
<sequence length="421" mass="45176">MSQPTYVIVGANLAGGSAAVALRDAGFDGKIVLIGAESYPPYERPPLSKGLLMGGKAPESTYLHPIEFYAEQGIELLLSTTVSRILPRWGAVELEHGSTLPADRILLTTGARPRRLQIPGLELTGVHYLRDINDAIAIRDQLQAQVRVTIIGGGFIGAEVAATARQTGCEVTMLAASARPLHRMLLNPAIAAFFAAAHRSHGVDLRTRCRASAIEGEHGRVRRVVTSDGSAIDTDIVIVGIGTEPASELARDAGIATADGILIDPCCRTSTPNVLAAGDVARHLDRRARATVRLEHWQGAQNQALAAARSMVDRPDPYDEVPWYWSDQYDLNLQVAGLPKIGDAWVLRGDINASSFSFLSLRDGRLSCIVAVNRPRDVRPAIKMIEAGFPVVPHRLADVSIELRHQLSQTVGGVPTGGTRA</sequence>
<dbReference type="Pfam" id="PF07992">
    <property type="entry name" value="Pyr_redox_2"/>
    <property type="match status" value="1"/>
</dbReference>
<comment type="caution">
    <text evidence="7">The sequence shown here is derived from an EMBL/GenBank/DDBJ whole genome shotgun (WGS) entry which is preliminary data.</text>
</comment>
<gene>
    <name evidence="7" type="ORF">AWB91_09590</name>
</gene>
<keyword evidence="8" id="KW-1185">Reference proteome</keyword>
<evidence type="ECO:0008006" key="9">
    <source>
        <dbReference type="Google" id="ProtNLM"/>
    </source>
</evidence>